<protein>
    <submittedName>
        <fullName evidence="1">Uncharacterized protein</fullName>
    </submittedName>
</protein>
<proteinExistence type="predicted"/>
<comment type="caution">
    <text evidence="1">The sequence shown here is derived from an EMBL/GenBank/DDBJ whole genome shotgun (WGS) entry which is preliminary data.</text>
</comment>
<gene>
    <name evidence="1" type="ORF">TRAPUB_12056</name>
</gene>
<evidence type="ECO:0000313" key="1">
    <source>
        <dbReference type="EMBL" id="OJT11426.1"/>
    </source>
</evidence>
<keyword evidence="2" id="KW-1185">Reference proteome</keyword>
<evidence type="ECO:0000313" key="2">
    <source>
        <dbReference type="Proteomes" id="UP000184267"/>
    </source>
</evidence>
<sequence length="259" mass="28351">DPHISKGSPEPALAALRLLELDLYTYSSARIRARIADAPSGWLDSLSHLVTCLKDAPADARDDLSDGERAALGRLEQSVRVQRYLPRVEREINYLQEFMRAGPDADVDAVRLRQISIILTVDAHSLEADMPQFDHFVSSHITRTTGTPPREPFHSHEWMQKVTYVNTAFDALTRVLVTPVVSAMFGAHVPIHPILNIPPKQVHAAVLTADNIKTMLATTGYQGWTASDFSPHNPALFDDLVAELEAAAAGSGASILFGV</sequence>
<feature type="non-terminal residue" evidence="1">
    <location>
        <position position="1"/>
    </location>
</feature>
<name>A0A1M2VV74_TRAPU</name>
<organism evidence="1 2">
    <name type="scientific">Trametes pubescens</name>
    <name type="common">White-rot fungus</name>
    <dbReference type="NCBI Taxonomy" id="154538"/>
    <lineage>
        <taxon>Eukaryota</taxon>
        <taxon>Fungi</taxon>
        <taxon>Dikarya</taxon>
        <taxon>Basidiomycota</taxon>
        <taxon>Agaricomycotina</taxon>
        <taxon>Agaricomycetes</taxon>
        <taxon>Polyporales</taxon>
        <taxon>Polyporaceae</taxon>
        <taxon>Trametes</taxon>
    </lineage>
</organism>
<accession>A0A1M2VV74</accession>
<dbReference type="EMBL" id="MNAD01000642">
    <property type="protein sequence ID" value="OJT11426.1"/>
    <property type="molecule type" value="Genomic_DNA"/>
</dbReference>
<reference evidence="1 2" key="1">
    <citation type="submission" date="2016-10" db="EMBL/GenBank/DDBJ databases">
        <title>Genome sequence of the basidiomycete white-rot fungus Trametes pubescens.</title>
        <authorList>
            <person name="Makela M.R."/>
            <person name="Granchi Z."/>
            <person name="Peng M."/>
            <person name="De Vries R.P."/>
            <person name="Grigoriev I."/>
            <person name="Riley R."/>
            <person name="Hilden K."/>
        </authorList>
    </citation>
    <scope>NUCLEOTIDE SEQUENCE [LARGE SCALE GENOMIC DNA]</scope>
    <source>
        <strain evidence="1 2">FBCC735</strain>
    </source>
</reference>
<dbReference type="AlphaFoldDB" id="A0A1M2VV74"/>
<dbReference type="Proteomes" id="UP000184267">
    <property type="component" value="Unassembled WGS sequence"/>
</dbReference>